<proteinExistence type="predicted"/>
<dbReference type="InterPro" id="IPR007621">
    <property type="entry name" value="TPM_dom"/>
</dbReference>
<feature type="signal peptide" evidence="2">
    <location>
        <begin position="1"/>
        <end position="27"/>
    </location>
</feature>
<reference evidence="5" key="1">
    <citation type="journal article" date="2019" name="Int. J. Syst. Evol. Microbiol.">
        <title>The Global Catalogue of Microorganisms (GCM) 10K type strain sequencing project: providing services to taxonomists for standard genome sequencing and annotation.</title>
        <authorList>
            <consortium name="The Broad Institute Genomics Platform"/>
            <consortium name="The Broad Institute Genome Sequencing Center for Infectious Disease"/>
            <person name="Wu L."/>
            <person name="Ma J."/>
        </authorList>
    </citation>
    <scope>NUCLEOTIDE SEQUENCE [LARGE SCALE GENOMIC DNA]</scope>
    <source>
        <strain evidence="5">KCTC 42984</strain>
    </source>
</reference>
<name>A0ABV7IMN3_9SPHN</name>
<evidence type="ECO:0000313" key="4">
    <source>
        <dbReference type="EMBL" id="MFC3173941.1"/>
    </source>
</evidence>
<dbReference type="PANTHER" id="PTHR30373:SF2">
    <property type="entry name" value="UPF0603 PROTEIN YGCG"/>
    <property type="match status" value="1"/>
</dbReference>
<dbReference type="EMBL" id="JBHRTQ010000007">
    <property type="protein sequence ID" value="MFC3173941.1"/>
    <property type="molecule type" value="Genomic_DNA"/>
</dbReference>
<protein>
    <submittedName>
        <fullName evidence="4">TPM domain-containing protein</fullName>
    </submittedName>
</protein>
<keyword evidence="1" id="KW-1133">Transmembrane helix</keyword>
<dbReference type="RefSeq" id="WP_379509322.1">
    <property type="nucleotide sequence ID" value="NZ_JBHRTQ010000007.1"/>
</dbReference>
<evidence type="ECO:0000256" key="1">
    <source>
        <dbReference type="SAM" id="Phobius"/>
    </source>
</evidence>
<dbReference type="Proteomes" id="UP001595604">
    <property type="component" value="Unassembled WGS sequence"/>
</dbReference>
<keyword evidence="1" id="KW-0812">Transmembrane</keyword>
<evidence type="ECO:0000259" key="3">
    <source>
        <dbReference type="Pfam" id="PF04536"/>
    </source>
</evidence>
<dbReference type="Pfam" id="PF04536">
    <property type="entry name" value="TPM_phosphatase"/>
    <property type="match status" value="1"/>
</dbReference>
<feature type="chain" id="PRO_5046870408" evidence="2">
    <location>
        <begin position="28"/>
        <end position="271"/>
    </location>
</feature>
<keyword evidence="2" id="KW-0732">Signal</keyword>
<feature type="transmembrane region" description="Helical" evidence="1">
    <location>
        <begin position="192"/>
        <end position="209"/>
    </location>
</feature>
<feature type="domain" description="TPM" evidence="3">
    <location>
        <begin position="38"/>
        <end position="161"/>
    </location>
</feature>
<evidence type="ECO:0000313" key="5">
    <source>
        <dbReference type="Proteomes" id="UP001595604"/>
    </source>
</evidence>
<evidence type="ECO:0000256" key="2">
    <source>
        <dbReference type="SAM" id="SignalP"/>
    </source>
</evidence>
<keyword evidence="1" id="KW-0472">Membrane</keyword>
<dbReference type="Gene3D" id="3.10.310.50">
    <property type="match status" value="1"/>
</dbReference>
<gene>
    <name evidence="4" type="ORF">ACFOD9_06730</name>
</gene>
<organism evidence="4 5">
    <name type="scientific">Novosphingobium bradum</name>
    <dbReference type="NCBI Taxonomy" id="1737444"/>
    <lineage>
        <taxon>Bacteria</taxon>
        <taxon>Pseudomonadati</taxon>
        <taxon>Pseudomonadota</taxon>
        <taxon>Alphaproteobacteria</taxon>
        <taxon>Sphingomonadales</taxon>
        <taxon>Sphingomonadaceae</taxon>
        <taxon>Novosphingobium</taxon>
    </lineage>
</organism>
<comment type="caution">
    <text evidence="4">The sequence shown here is derived from an EMBL/GenBank/DDBJ whole genome shotgun (WGS) entry which is preliminary data.</text>
</comment>
<keyword evidence="5" id="KW-1185">Reference proteome</keyword>
<accession>A0ABV7IMN3</accession>
<dbReference type="PANTHER" id="PTHR30373">
    <property type="entry name" value="UPF0603 PROTEIN YGCG"/>
    <property type="match status" value="1"/>
</dbReference>
<sequence>MPARISRSLFLFWLTALALLAPLVAHAQPSFPQLTGRVVDAANVIPPDEEARLDQKLAALEAQSHRQLVIVTLADLQGYDIADYGYQLGRNWGIGEKDRNTGALLIVAPKERKVRIEVGYGLEGTLTDGLSSLIIQQQVVPRFKAGDLPGGIEAGADAIIQQLTLPPEEAQKIAAQANARAAAPRATGVDPGTVFFIIVFVLFFVLPALRRGFGGRRYAGGSGLGPLIVFDALSHMSRGSGDGWGGGGFGGGGGFSGGGGSFGGGGSSGSW</sequence>